<dbReference type="AlphaFoldDB" id="A0A1H7E0D8"/>
<dbReference type="Gene3D" id="3.40.50.720">
    <property type="entry name" value="NAD(P)-binding Rossmann-like Domain"/>
    <property type="match status" value="1"/>
</dbReference>
<sequence length="294" mass="30846">MNNSHSATSIGARTGANLGQDRPVLVIGGTGKTGRRVVDRLTRSGSPVRVVSRSSATRFDWDDPATWQPALAGTRSAYVVAPDGPVEVARFAELAATAGLERLVLLSARQPDQGGDGVLPEVERALLAGAVPVTMLRPSWFVQNFTEGMFAPELAAGVLRLPVGDGLEPFIDADDIAEVAVVALTEAEHQGAVHELSGPALLTFAEAVDLVGRSMGRDLRFEPVDPADWTEAAGTYLPAPIVALLDNLFTGIRNGDNAHLSSGVSDVLGRPARSFERVLSAGSAMGQLLVPDQP</sequence>
<dbReference type="RefSeq" id="WP_198414185.1">
    <property type="nucleotide sequence ID" value="NZ_BOPI01000076.1"/>
</dbReference>
<evidence type="ECO:0000313" key="1">
    <source>
        <dbReference type="EMBL" id="SEK07288.1"/>
    </source>
</evidence>
<dbReference type="EMBL" id="FNYV01000025">
    <property type="protein sequence ID" value="SEK07288.1"/>
    <property type="molecule type" value="Genomic_DNA"/>
</dbReference>
<dbReference type="InterPro" id="IPR036291">
    <property type="entry name" value="NAD(P)-bd_dom_sf"/>
</dbReference>
<dbReference type="PANTHER" id="PTHR43162">
    <property type="match status" value="1"/>
</dbReference>
<gene>
    <name evidence="1" type="ORF">SAMN05443287_1252</name>
</gene>
<dbReference type="Gene3D" id="3.90.25.10">
    <property type="entry name" value="UDP-galactose 4-epimerase, domain 1"/>
    <property type="match status" value="1"/>
</dbReference>
<name>A0A1H7E0D8_9ACTN</name>
<keyword evidence="2" id="KW-1185">Reference proteome</keyword>
<dbReference type="SUPFAM" id="SSF51735">
    <property type="entry name" value="NAD(P)-binding Rossmann-fold domains"/>
    <property type="match status" value="1"/>
</dbReference>
<accession>A0A1H7E0D8</accession>
<dbReference type="PANTHER" id="PTHR43162:SF1">
    <property type="entry name" value="PRESTALK A DIFFERENTIATION PROTEIN A"/>
    <property type="match status" value="1"/>
</dbReference>
<dbReference type="InterPro" id="IPR051604">
    <property type="entry name" value="Ergot_Alk_Oxidoreductase"/>
</dbReference>
<organism evidence="1 2">
    <name type="scientific">Micromonospora phaseoli</name>
    <dbReference type="NCBI Taxonomy" id="1144548"/>
    <lineage>
        <taxon>Bacteria</taxon>
        <taxon>Bacillati</taxon>
        <taxon>Actinomycetota</taxon>
        <taxon>Actinomycetes</taxon>
        <taxon>Micromonosporales</taxon>
        <taxon>Micromonosporaceae</taxon>
        <taxon>Micromonospora</taxon>
    </lineage>
</organism>
<reference evidence="2" key="1">
    <citation type="submission" date="2016-10" db="EMBL/GenBank/DDBJ databases">
        <authorList>
            <person name="Varghese N."/>
            <person name="Submissions S."/>
        </authorList>
    </citation>
    <scope>NUCLEOTIDE SEQUENCE [LARGE SCALE GENOMIC DNA]</scope>
    <source>
        <strain evidence="2">CGMCC 4.7038</strain>
    </source>
</reference>
<protein>
    <submittedName>
        <fullName evidence="1">Uncharacterized conserved protein YbjT, contains NAD(P)-binding and DUF2867 domains</fullName>
    </submittedName>
</protein>
<dbReference type="STRING" id="1144548.SAMN05443287_1252"/>
<proteinExistence type="predicted"/>
<dbReference type="Proteomes" id="UP000198707">
    <property type="component" value="Unassembled WGS sequence"/>
</dbReference>
<evidence type="ECO:0000313" key="2">
    <source>
        <dbReference type="Proteomes" id="UP000198707"/>
    </source>
</evidence>